<proteinExistence type="predicted"/>
<dbReference type="Gene3D" id="1.10.510.10">
    <property type="entry name" value="Transferase(Phosphotransferase) domain 1"/>
    <property type="match status" value="2"/>
</dbReference>
<evidence type="ECO:0000256" key="1">
    <source>
        <dbReference type="ARBA" id="ARBA00022679"/>
    </source>
</evidence>
<keyword evidence="4" id="KW-0067">ATP-binding</keyword>
<dbReference type="AlphaFoldDB" id="A0A1W0WZI8"/>
<comment type="caution">
    <text evidence="6">The sequence shown here is derived from an EMBL/GenBank/DDBJ whole genome shotgun (WGS) entry which is preliminary data.</text>
</comment>
<dbReference type="PANTHER" id="PTHR44329:SF288">
    <property type="entry name" value="MITOGEN-ACTIVATED PROTEIN KINASE KINASE KINASE 20"/>
    <property type="match status" value="1"/>
</dbReference>
<dbReference type="OrthoDB" id="5966500at2759"/>
<evidence type="ECO:0000313" key="6">
    <source>
        <dbReference type="EMBL" id="OQV20636.1"/>
    </source>
</evidence>
<gene>
    <name evidence="6" type="ORF">BV898_05453</name>
</gene>
<reference evidence="7" key="1">
    <citation type="submission" date="2017-01" db="EMBL/GenBank/DDBJ databases">
        <title>Comparative genomics of anhydrobiosis in the tardigrade Hypsibius dujardini.</title>
        <authorList>
            <person name="Yoshida Y."/>
            <person name="Koutsovoulos G."/>
            <person name="Laetsch D."/>
            <person name="Stevens L."/>
            <person name="Kumar S."/>
            <person name="Horikawa D."/>
            <person name="Ishino K."/>
            <person name="Komine S."/>
            <person name="Tomita M."/>
            <person name="Blaxter M."/>
            <person name="Arakawa K."/>
        </authorList>
    </citation>
    <scope>NUCLEOTIDE SEQUENCE [LARGE SCALE GENOMIC DNA]</scope>
    <source>
        <strain evidence="7">Z151</strain>
    </source>
</reference>
<dbReference type="Proteomes" id="UP000192578">
    <property type="component" value="Unassembled WGS sequence"/>
</dbReference>
<evidence type="ECO:0000259" key="5">
    <source>
        <dbReference type="PROSITE" id="PS50011"/>
    </source>
</evidence>
<keyword evidence="3" id="KW-0418">Kinase</keyword>
<feature type="domain" description="Protein kinase" evidence="5">
    <location>
        <begin position="32"/>
        <end position="365"/>
    </location>
</feature>
<dbReference type="PROSITE" id="PS50011">
    <property type="entry name" value="PROTEIN_KINASE_DOM"/>
    <property type="match status" value="2"/>
</dbReference>
<evidence type="ECO:0000256" key="2">
    <source>
        <dbReference type="ARBA" id="ARBA00022741"/>
    </source>
</evidence>
<dbReference type="InterPro" id="IPR011009">
    <property type="entry name" value="Kinase-like_dom_sf"/>
</dbReference>
<feature type="domain" description="Protein kinase" evidence="5">
    <location>
        <begin position="381"/>
        <end position="543"/>
    </location>
</feature>
<evidence type="ECO:0000313" key="7">
    <source>
        <dbReference type="Proteomes" id="UP000192578"/>
    </source>
</evidence>
<dbReference type="Pfam" id="PF00069">
    <property type="entry name" value="Pkinase"/>
    <property type="match status" value="1"/>
</dbReference>
<sequence>MSDDVVKGEFQHRPYFSYSNRSNGGLPGKFHFDWREQTGSGLSDSVRVIQIADNSPYPEAVAFRYKSQKLAVKILKSQRLLTVNEEKALLSRRHSNLVEYLLYGEIMNGPDNESFINPVASILMAYYPGGNLNSLATEHFLTEWEICWFMRQVANGLAYLHAAMAHGDIKGAKIFLTDDRLSCRIGENWKLDSSTDRTISRRRYQVNSGSVWHMSPEMLINIFGDMNTTNFSTNIGRAVGTPFNRIEKPIRVERASDIWSFGCLALEMFNKGVVQYVSSKGKPLQLDFNNNSRDPPAGLQLLQHVKKGAHPDLSSTDSQRMSAPLKDIVKHCLSSKSADRPVATELAVALENLMNRAHLPSQPHLIYSTVDPCEEGLKLYFRAKKHIGQGSFGDVYAIEFTDNNDPQKVTFTHRNNQLALKVLRWGKLDIMHKTALLSLDHPNIVRYICSGILPIDLQFGRPYPSPPTAVLMEYYSGGDLNKLAKHENLNNEDILRYLRQIADGLSYLHARQFSSQQREPIIHAGRPNAAELASALSKGIVAD</sequence>
<accession>A0A1W0WZI8</accession>
<name>A0A1W0WZI8_HYPEX</name>
<dbReference type="Pfam" id="PF07714">
    <property type="entry name" value="PK_Tyr_Ser-Thr"/>
    <property type="match status" value="1"/>
</dbReference>
<dbReference type="SUPFAM" id="SSF56112">
    <property type="entry name" value="Protein kinase-like (PK-like)"/>
    <property type="match status" value="2"/>
</dbReference>
<organism evidence="6 7">
    <name type="scientific">Hypsibius exemplaris</name>
    <name type="common">Freshwater tardigrade</name>
    <dbReference type="NCBI Taxonomy" id="2072580"/>
    <lineage>
        <taxon>Eukaryota</taxon>
        <taxon>Metazoa</taxon>
        <taxon>Ecdysozoa</taxon>
        <taxon>Tardigrada</taxon>
        <taxon>Eutardigrada</taxon>
        <taxon>Parachela</taxon>
        <taxon>Hypsibioidea</taxon>
        <taxon>Hypsibiidae</taxon>
        <taxon>Hypsibius</taxon>
    </lineage>
</organism>
<keyword evidence="2" id="KW-0547">Nucleotide-binding</keyword>
<keyword evidence="7" id="KW-1185">Reference proteome</keyword>
<dbReference type="GO" id="GO:0005524">
    <property type="term" value="F:ATP binding"/>
    <property type="evidence" value="ECO:0007669"/>
    <property type="project" value="InterPro"/>
</dbReference>
<evidence type="ECO:0000256" key="3">
    <source>
        <dbReference type="ARBA" id="ARBA00022777"/>
    </source>
</evidence>
<dbReference type="GO" id="GO:0004674">
    <property type="term" value="F:protein serine/threonine kinase activity"/>
    <property type="evidence" value="ECO:0007669"/>
    <property type="project" value="TreeGrafter"/>
</dbReference>
<dbReference type="PANTHER" id="PTHR44329">
    <property type="entry name" value="SERINE/THREONINE-PROTEIN KINASE TNNI3K-RELATED"/>
    <property type="match status" value="1"/>
</dbReference>
<dbReference type="EMBL" id="MTYJ01000029">
    <property type="protein sequence ID" value="OQV20636.1"/>
    <property type="molecule type" value="Genomic_DNA"/>
</dbReference>
<dbReference type="InterPro" id="IPR051681">
    <property type="entry name" value="Ser/Thr_Kinases-Pseudokinases"/>
</dbReference>
<evidence type="ECO:0000256" key="4">
    <source>
        <dbReference type="ARBA" id="ARBA00022840"/>
    </source>
</evidence>
<dbReference type="InterPro" id="IPR001245">
    <property type="entry name" value="Ser-Thr/Tyr_kinase_cat_dom"/>
</dbReference>
<dbReference type="InterPro" id="IPR000719">
    <property type="entry name" value="Prot_kinase_dom"/>
</dbReference>
<protein>
    <recommendedName>
        <fullName evidence="5">Protein kinase domain-containing protein</fullName>
    </recommendedName>
</protein>
<keyword evidence="1" id="KW-0808">Transferase</keyword>